<accession>A0AA51UGA9</accession>
<dbReference type="GeneID" id="84228862"/>
<protein>
    <submittedName>
        <fullName evidence="1">Uncharacterized protein</fullName>
    </submittedName>
</protein>
<organism evidence="1 2">
    <name type="scientific">Methanolobus mangrovi</name>
    <dbReference type="NCBI Taxonomy" id="3072977"/>
    <lineage>
        <taxon>Archaea</taxon>
        <taxon>Methanobacteriati</taxon>
        <taxon>Methanobacteriota</taxon>
        <taxon>Stenosarchaea group</taxon>
        <taxon>Methanomicrobia</taxon>
        <taxon>Methanosarcinales</taxon>
        <taxon>Methanosarcinaceae</taxon>
        <taxon>Methanolobus</taxon>
    </lineage>
</organism>
<sequence length="79" mass="9295">MDKWTERTFQADTNEPETLTEEEPLLVIENRFPGRDYHRNFRSVLRKSSSSYRDAGYTIIDDASLLPETLPVLYKRITT</sequence>
<name>A0AA51UGA9_9EURY</name>
<proteinExistence type="predicted"/>
<evidence type="ECO:0000313" key="2">
    <source>
        <dbReference type="Proteomes" id="UP001183006"/>
    </source>
</evidence>
<dbReference type="RefSeq" id="WP_309308670.1">
    <property type="nucleotide sequence ID" value="NZ_CP133594.1"/>
</dbReference>
<reference evidence="1" key="1">
    <citation type="submission" date="2023-08" db="EMBL/GenBank/DDBJ databases">
        <title>Methanolobus mangrovi sp. nov. and Methanolobus sediminis sp. nov, two novel methylotrophic methanogens isolated from mangrove sediments in China.</title>
        <authorList>
            <person name="Zhou J."/>
        </authorList>
    </citation>
    <scope>NUCLEOTIDE SEQUENCE</scope>
    <source>
        <strain evidence="1">FTZ2</strain>
    </source>
</reference>
<evidence type="ECO:0000313" key="1">
    <source>
        <dbReference type="EMBL" id="WMW22600.1"/>
    </source>
</evidence>
<keyword evidence="2" id="KW-1185">Reference proteome</keyword>
<gene>
    <name evidence="1" type="ORF">RE476_01935</name>
</gene>
<dbReference type="AlphaFoldDB" id="A0AA51UGA9"/>
<dbReference type="EMBL" id="CP133594">
    <property type="protein sequence ID" value="WMW22600.1"/>
    <property type="molecule type" value="Genomic_DNA"/>
</dbReference>
<dbReference type="Proteomes" id="UP001183006">
    <property type="component" value="Chromosome"/>
</dbReference>
<dbReference type="KEGG" id="mmav:RE476_01935"/>